<comment type="caution">
    <text evidence="2">The sequence shown here is derived from an EMBL/GenBank/DDBJ whole genome shotgun (WGS) entry which is preliminary data.</text>
</comment>
<sequence length="160" mass="17417">MGKFEEQLLSDLMREHGPELAEARRPVRRSTKPAWVTTGVAVAAAAAVAFVLVPGEKPAHAVTKNDDGTVTVSVNKDISVDVANQELKDMELPMRIDPEFKIECIQGSGEKTIQPGESALKSIKELARENVPTRITVRMDADGQVTLIGAECDMYMVRGK</sequence>
<dbReference type="RefSeq" id="WP_233722418.1">
    <property type="nucleotide sequence ID" value="NZ_JAJVCN010000001.1"/>
</dbReference>
<evidence type="ECO:0000313" key="3">
    <source>
        <dbReference type="Proteomes" id="UP001521150"/>
    </source>
</evidence>
<accession>A0ABS8Z3U6</accession>
<gene>
    <name evidence="2" type="ORF">LWC34_00595</name>
</gene>
<dbReference type="Proteomes" id="UP001521150">
    <property type="component" value="Unassembled WGS sequence"/>
</dbReference>
<feature type="transmembrane region" description="Helical" evidence="1">
    <location>
        <begin position="34"/>
        <end position="53"/>
    </location>
</feature>
<reference evidence="2 3" key="1">
    <citation type="submission" date="2021-12" db="EMBL/GenBank/DDBJ databases">
        <title>Genome sequence of Kibdelosporangium philippinense ATCC 49844.</title>
        <authorList>
            <person name="Fedorov E.A."/>
            <person name="Omeragic M."/>
            <person name="Shalygina K.F."/>
            <person name="Maclea K.S."/>
        </authorList>
    </citation>
    <scope>NUCLEOTIDE SEQUENCE [LARGE SCALE GENOMIC DNA]</scope>
    <source>
        <strain evidence="2 3">ATCC 49844</strain>
    </source>
</reference>
<protein>
    <submittedName>
        <fullName evidence="2">Uncharacterized protein</fullName>
    </submittedName>
</protein>
<keyword evidence="1" id="KW-0472">Membrane</keyword>
<evidence type="ECO:0000313" key="2">
    <source>
        <dbReference type="EMBL" id="MCE7001346.1"/>
    </source>
</evidence>
<keyword evidence="1" id="KW-0812">Transmembrane</keyword>
<keyword evidence="3" id="KW-1185">Reference proteome</keyword>
<dbReference type="EMBL" id="JAJVCN010000001">
    <property type="protein sequence ID" value="MCE7001346.1"/>
    <property type="molecule type" value="Genomic_DNA"/>
</dbReference>
<name>A0ABS8Z3U6_9PSEU</name>
<organism evidence="2 3">
    <name type="scientific">Kibdelosporangium philippinense</name>
    <dbReference type="NCBI Taxonomy" id="211113"/>
    <lineage>
        <taxon>Bacteria</taxon>
        <taxon>Bacillati</taxon>
        <taxon>Actinomycetota</taxon>
        <taxon>Actinomycetes</taxon>
        <taxon>Pseudonocardiales</taxon>
        <taxon>Pseudonocardiaceae</taxon>
        <taxon>Kibdelosporangium</taxon>
    </lineage>
</organism>
<proteinExistence type="predicted"/>
<evidence type="ECO:0000256" key="1">
    <source>
        <dbReference type="SAM" id="Phobius"/>
    </source>
</evidence>
<keyword evidence="1" id="KW-1133">Transmembrane helix</keyword>